<sequence>MPLIEAHLGDEKHLQDIADIIAASHKVLVVTGAGISTSIGIPDFRSKDGLYNLIPESTLPSPPPSEPATPIKTRYESPVSTPSRKRKAEVLEDDDEEPISSQSSHSGRRSSMTPTKKLRGQDLFDSRVFQDAASTTMFYRFIASLREKIYDEVKDTSGTHKFIKTLRDGGRLMRCYTQNIDCLESREGLVTDLKRGKGNKRRFMKKNYEKPRESPILPGSEMDGGCEVVQLHGELDTLRCSVCSTQWTWTENETEVFMDGFAPRCKKCAKKSLERQETGKRGLTVGSLRPNIVLYGEDHPQNTLLSPFVPYDASCQPDVLIIMGTSLKVFGLQKIIREFAKAVHGQKKGKVIFVNRTRPAESVWDSFIDYFVPMDCDDWVIDLRQRRADIWLRQGEIGATMKVSKPKKRKSEPVQKQKGVEVVIPLRPQSMPPKKAAKQAKSARGRTPATPRHARELLRKNVLSPLMQARRPVASPLSSPSKAPGPRKALTPTKQGPFIFRSPKRPDFSPITPAIFESSSLRNVVTASSDTSIEIQESEHEKENLPEPDTYGPETQVDGAVPETPTKARYQNMIEHLINKETQNDVAFDERVGGVSGCLVPGLQRRSSGRQSAMMKSPR</sequence>
<dbReference type="GeneID" id="28737748"/>
<feature type="region of interest" description="Disordered" evidence="5">
    <location>
        <begin position="55"/>
        <end position="118"/>
    </location>
</feature>
<comment type="caution">
    <text evidence="7">The sequence shown here is derived from an EMBL/GenBank/DDBJ whole genome shotgun (WGS) entry which is preliminary data.</text>
</comment>
<dbReference type="InterPro" id="IPR003000">
    <property type="entry name" value="Sirtuin"/>
</dbReference>
<name>A0A0N1P069_9EURO</name>
<evidence type="ECO:0000256" key="4">
    <source>
        <dbReference type="PROSITE-ProRule" id="PRU00236"/>
    </source>
</evidence>
<keyword evidence="3" id="KW-0520">NAD</keyword>
<feature type="domain" description="Deacetylase sirtuin-type" evidence="6">
    <location>
        <begin position="7"/>
        <end position="400"/>
    </location>
</feature>
<dbReference type="Pfam" id="PF02146">
    <property type="entry name" value="SIR2"/>
    <property type="match status" value="3"/>
</dbReference>
<dbReference type="Gene3D" id="3.30.1600.10">
    <property type="entry name" value="SIR2/SIRT2 'Small Domain"/>
    <property type="match status" value="1"/>
</dbReference>
<dbReference type="SUPFAM" id="SSF52467">
    <property type="entry name" value="DHS-like NAD/FAD-binding domain"/>
    <property type="match status" value="1"/>
</dbReference>
<comment type="similarity">
    <text evidence="1">Belongs to the sirtuin family. Class I subfamily.</text>
</comment>
<dbReference type="Gene3D" id="3.40.50.1220">
    <property type="entry name" value="TPP-binding domain"/>
    <property type="match status" value="1"/>
</dbReference>
<feature type="binding site" evidence="4">
    <location>
        <position position="268"/>
    </location>
    <ligand>
        <name>Zn(2+)</name>
        <dbReference type="ChEBI" id="CHEBI:29105"/>
    </ligand>
</feature>
<accession>A0A0N1P069</accession>
<keyword evidence="4" id="KW-0862">Zinc</keyword>
<reference evidence="7 8" key="1">
    <citation type="submission" date="2015-06" db="EMBL/GenBank/DDBJ databases">
        <title>Draft genome of the ant-associated black yeast Phialophora attae CBS 131958.</title>
        <authorList>
            <person name="Moreno L.F."/>
            <person name="Stielow B.J."/>
            <person name="de Hoog S."/>
            <person name="Vicente V.A."/>
            <person name="Weiss V.A."/>
            <person name="de Vries M."/>
            <person name="Cruz L.M."/>
            <person name="Souza E.M."/>
        </authorList>
    </citation>
    <scope>NUCLEOTIDE SEQUENCE [LARGE SCALE GENOMIC DNA]</scope>
    <source>
        <strain evidence="7 8">CBS 131958</strain>
    </source>
</reference>
<feature type="binding site" evidence="4">
    <location>
        <position position="240"/>
    </location>
    <ligand>
        <name>Zn(2+)</name>
        <dbReference type="ChEBI" id="CHEBI:29105"/>
    </ligand>
</feature>
<dbReference type="InterPro" id="IPR050134">
    <property type="entry name" value="NAD-dep_sirtuin_deacylases"/>
</dbReference>
<dbReference type="InterPro" id="IPR026590">
    <property type="entry name" value="Ssirtuin_cat_dom"/>
</dbReference>
<dbReference type="AlphaFoldDB" id="A0A0N1P069"/>
<feature type="region of interest" description="Disordered" evidence="5">
    <location>
        <begin position="528"/>
        <end position="561"/>
    </location>
</feature>
<feature type="binding site" evidence="4">
    <location>
        <position position="265"/>
    </location>
    <ligand>
        <name>Zn(2+)</name>
        <dbReference type="ChEBI" id="CHEBI:29105"/>
    </ligand>
</feature>
<proteinExistence type="inferred from homology"/>
<dbReference type="GO" id="GO:0017136">
    <property type="term" value="F:histone deacetylase activity, NAD-dependent"/>
    <property type="evidence" value="ECO:0007669"/>
    <property type="project" value="TreeGrafter"/>
</dbReference>
<organism evidence="7 8">
    <name type="scientific">Cyphellophora attinorum</name>
    <dbReference type="NCBI Taxonomy" id="1664694"/>
    <lineage>
        <taxon>Eukaryota</taxon>
        <taxon>Fungi</taxon>
        <taxon>Dikarya</taxon>
        <taxon>Ascomycota</taxon>
        <taxon>Pezizomycotina</taxon>
        <taxon>Eurotiomycetes</taxon>
        <taxon>Chaetothyriomycetidae</taxon>
        <taxon>Chaetothyriales</taxon>
        <taxon>Cyphellophoraceae</taxon>
        <taxon>Cyphellophora</taxon>
    </lineage>
</organism>
<evidence type="ECO:0000313" key="8">
    <source>
        <dbReference type="Proteomes" id="UP000038010"/>
    </source>
</evidence>
<dbReference type="PANTHER" id="PTHR11085:SF8">
    <property type="entry name" value="NAD-DEPENDENT HISTONE DEACETYLASE HST3"/>
    <property type="match status" value="1"/>
</dbReference>
<evidence type="ECO:0000256" key="3">
    <source>
        <dbReference type="ARBA" id="ARBA00023027"/>
    </source>
</evidence>
<keyword evidence="8" id="KW-1185">Reference proteome</keyword>
<evidence type="ECO:0000256" key="5">
    <source>
        <dbReference type="SAM" id="MobiDB-lite"/>
    </source>
</evidence>
<dbReference type="EMBL" id="LFJN01000008">
    <property type="protein sequence ID" value="KPI41783.1"/>
    <property type="molecule type" value="Genomic_DNA"/>
</dbReference>
<keyword evidence="4" id="KW-0479">Metal-binding</keyword>
<evidence type="ECO:0000256" key="1">
    <source>
        <dbReference type="ARBA" id="ARBA00006924"/>
    </source>
</evidence>
<dbReference type="GO" id="GO:0005634">
    <property type="term" value="C:nucleus"/>
    <property type="evidence" value="ECO:0007669"/>
    <property type="project" value="TreeGrafter"/>
</dbReference>
<dbReference type="InterPro" id="IPR029035">
    <property type="entry name" value="DHS-like_NAD/FAD-binding_dom"/>
</dbReference>
<dbReference type="VEuPathDB" id="FungiDB:AB675_5639"/>
<dbReference type="GO" id="GO:0046872">
    <property type="term" value="F:metal ion binding"/>
    <property type="evidence" value="ECO:0007669"/>
    <property type="project" value="UniProtKB-KW"/>
</dbReference>
<dbReference type="STRING" id="1664694.A0A0N1P069"/>
<dbReference type="GO" id="GO:0070403">
    <property type="term" value="F:NAD+ binding"/>
    <property type="evidence" value="ECO:0007669"/>
    <property type="project" value="InterPro"/>
</dbReference>
<dbReference type="RefSeq" id="XP_018001746.1">
    <property type="nucleotide sequence ID" value="XM_018145868.1"/>
</dbReference>
<feature type="compositionally biased region" description="Basic residues" evidence="5">
    <location>
        <begin position="435"/>
        <end position="444"/>
    </location>
</feature>
<evidence type="ECO:0000259" key="6">
    <source>
        <dbReference type="PROSITE" id="PS50305"/>
    </source>
</evidence>
<dbReference type="PROSITE" id="PS50305">
    <property type="entry name" value="SIRTUIN"/>
    <property type="match status" value="1"/>
</dbReference>
<protein>
    <submittedName>
        <fullName evidence="7">NAD-dependent histone deacetylase HST3</fullName>
    </submittedName>
</protein>
<dbReference type="PANTHER" id="PTHR11085">
    <property type="entry name" value="NAD-DEPENDENT PROTEIN DEACYLASE SIRTUIN-5, MITOCHONDRIAL-RELATED"/>
    <property type="match status" value="1"/>
</dbReference>
<feature type="region of interest" description="Disordered" evidence="5">
    <location>
        <begin position="429"/>
        <end position="506"/>
    </location>
</feature>
<feature type="compositionally biased region" description="Low complexity" evidence="5">
    <location>
        <begin position="100"/>
        <end position="111"/>
    </location>
</feature>
<keyword evidence="2" id="KW-0808">Transferase</keyword>
<feature type="active site" description="Proton acceptor" evidence="4">
    <location>
        <position position="232"/>
    </location>
</feature>
<dbReference type="InterPro" id="IPR026591">
    <property type="entry name" value="Sirtuin_cat_small_dom_sf"/>
</dbReference>
<gene>
    <name evidence="7" type="ORF">AB675_5639</name>
</gene>
<feature type="region of interest" description="Disordered" evidence="5">
    <location>
        <begin position="597"/>
        <end position="619"/>
    </location>
</feature>
<evidence type="ECO:0000313" key="7">
    <source>
        <dbReference type="EMBL" id="KPI41783.1"/>
    </source>
</evidence>
<dbReference type="Proteomes" id="UP000038010">
    <property type="component" value="Unassembled WGS sequence"/>
</dbReference>
<dbReference type="OrthoDB" id="2919105at2759"/>
<evidence type="ECO:0000256" key="2">
    <source>
        <dbReference type="ARBA" id="ARBA00022679"/>
    </source>
</evidence>
<feature type="binding site" evidence="4">
    <location>
        <position position="243"/>
    </location>
    <ligand>
        <name>Zn(2+)</name>
        <dbReference type="ChEBI" id="CHEBI:29105"/>
    </ligand>
</feature>